<feature type="compositionally biased region" description="Pro residues" evidence="1">
    <location>
        <begin position="22"/>
        <end position="31"/>
    </location>
</feature>
<keyword evidence="3" id="KW-1185">Reference proteome</keyword>
<proteinExistence type="predicted"/>
<dbReference type="Proteomes" id="UP001055172">
    <property type="component" value="Unassembled WGS sequence"/>
</dbReference>
<evidence type="ECO:0000256" key="1">
    <source>
        <dbReference type="SAM" id="MobiDB-lite"/>
    </source>
</evidence>
<feature type="region of interest" description="Disordered" evidence="1">
    <location>
        <begin position="98"/>
        <end position="124"/>
    </location>
</feature>
<accession>A0AA37GMH4</accession>
<reference evidence="2 3" key="1">
    <citation type="submission" date="2021-07" db="EMBL/GenBank/DDBJ databases">
        <title>Genome data of Colletotrichum spaethianum.</title>
        <authorList>
            <person name="Utami Y.D."/>
            <person name="Hiruma K."/>
        </authorList>
    </citation>
    <scope>NUCLEOTIDE SEQUENCE [LARGE SCALE GENOMIC DNA]</scope>
    <source>
        <strain evidence="2 3">MAFF 242679</strain>
    </source>
</reference>
<sequence length="124" mass="12852">MRRGRGDAGSGLRATAVEEQPASPPSSPPSLSPLLGRAVTCPDVEVGDARSVSAADDCLDRDGCFMAAMNEGPGRTLDPVMLGGPLMSVVAARLGRDDGWRSDDEGPSCDEVEDVKMGHGKPMV</sequence>
<organism evidence="2 3">
    <name type="scientific">Colletotrichum liriopes</name>
    <dbReference type="NCBI Taxonomy" id="708192"/>
    <lineage>
        <taxon>Eukaryota</taxon>
        <taxon>Fungi</taxon>
        <taxon>Dikarya</taxon>
        <taxon>Ascomycota</taxon>
        <taxon>Pezizomycotina</taxon>
        <taxon>Sordariomycetes</taxon>
        <taxon>Hypocreomycetidae</taxon>
        <taxon>Glomerellales</taxon>
        <taxon>Glomerellaceae</taxon>
        <taxon>Colletotrichum</taxon>
        <taxon>Colletotrichum spaethianum species complex</taxon>
    </lineage>
</organism>
<evidence type="ECO:0000313" key="2">
    <source>
        <dbReference type="EMBL" id="GJC83761.1"/>
    </source>
</evidence>
<protein>
    <submittedName>
        <fullName evidence="2">Uncharacterized protein</fullName>
    </submittedName>
</protein>
<evidence type="ECO:0000313" key="3">
    <source>
        <dbReference type="Proteomes" id="UP001055172"/>
    </source>
</evidence>
<name>A0AA37GMH4_9PEZI</name>
<dbReference type="EMBL" id="BPPX01000012">
    <property type="protein sequence ID" value="GJC83761.1"/>
    <property type="molecule type" value="Genomic_DNA"/>
</dbReference>
<gene>
    <name evidence="2" type="ORF">ColLi_06599</name>
</gene>
<dbReference type="AlphaFoldDB" id="A0AA37GMH4"/>
<comment type="caution">
    <text evidence="2">The sequence shown here is derived from an EMBL/GenBank/DDBJ whole genome shotgun (WGS) entry which is preliminary data.</text>
</comment>
<feature type="region of interest" description="Disordered" evidence="1">
    <location>
        <begin position="1"/>
        <end position="35"/>
    </location>
</feature>